<reference evidence="3 4" key="1">
    <citation type="submission" date="2020-08" db="EMBL/GenBank/DDBJ databases">
        <title>Genomic Encyclopedia of Type Strains, Phase IV (KMG-IV): sequencing the most valuable type-strain genomes for metagenomic binning, comparative biology and taxonomic classification.</title>
        <authorList>
            <person name="Goeker M."/>
        </authorList>
    </citation>
    <scope>NUCLEOTIDE SEQUENCE [LARGE SCALE GENOMIC DNA]</scope>
    <source>
        <strain evidence="3 4">DSM 101730</strain>
    </source>
</reference>
<dbReference type="SUPFAM" id="SSF51120">
    <property type="entry name" value="beta-Roll"/>
    <property type="match status" value="4"/>
</dbReference>
<dbReference type="GO" id="GO:0005509">
    <property type="term" value="F:calcium ion binding"/>
    <property type="evidence" value="ECO:0007669"/>
    <property type="project" value="InterPro"/>
</dbReference>
<dbReference type="EMBL" id="JACHFM010000001">
    <property type="protein sequence ID" value="MBB5221421.1"/>
    <property type="molecule type" value="Genomic_DNA"/>
</dbReference>
<gene>
    <name evidence="3" type="ORF">HNP73_001342</name>
</gene>
<evidence type="ECO:0000313" key="3">
    <source>
        <dbReference type="EMBL" id="MBB5221421.1"/>
    </source>
</evidence>
<evidence type="ECO:0000256" key="2">
    <source>
        <dbReference type="ARBA" id="ARBA00022525"/>
    </source>
</evidence>
<organism evidence="3 4">
    <name type="scientific">Amaricoccus macauensis</name>
    <dbReference type="NCBI Taxonomy" id="57001"/>
    <lineage>
        <taxon>Bacteria</taxon>
        <taxon>Pseudomonadati</taxon>
        <taxon>Pseudomonadota</taxon>
        <taxon>Alphaproteobacteria</taxon>
        <taxon>Rhodobacterales</taxon>
        <taxon>Paracoccaceae</taxon>
        <taxon>Amaricoccus</taxon>
    </lineage>
</organism>
<dbReference type="AlphaFoldDB" id="A0A840SQ75"/>
<dbReference type="InterPro" id="IPR011049">
    <property type="entry name" value="Serralysin-like_metalloprot_C"/>
</dbReference>
<proteinExistence type="predicted"/>
<dbReference type="InterPro" id="IPR050557">
    <property type="entry name" value="RTX_toxin/Mannuronan_C5-epim"/>
</dbReference>
<keyword evidence="4" id="KW-1185">Reference proteome</keyword>
<dbReference type="PROSITE" id="PS00330">
    <property type="entry name" value="HEMOLYSIN_CALCIUM"/>
    <property type="match status" value="3"/>
</dbReference>
<dbReference type="Pfam" id="PF00353">
    <property type="entry name" value="HemolysinCabind"/>
    <property type="match status" value="8"/>
</dbReference>
<dbReference type="Gene3D" id="2.150.10.10">
    <property type="entry name" value="Serralysin-like metalloprotease, C-terminal"/>
    <property type="match status" value="7"/>
</dbReference>
<sequence length="644" mass="63975">MTTLNGTPLPDSLFGGAADDELSGLGGNDTLIGFGGADVLRGGFGNDILAAYDFGKTDDGARDTLLGNAGNDFLQVGTFDVADGGAGNDTVLATGAPTVLNGGAGRDTLQLGGDIPGDISNARVRGFERLEGSSRDSVSKLAASQFDAFSEIGAAPGKIAVHFQISGQGSSVLHFDPVLVRAYIIGGHSTESLTVAPGTRTALIYTGGWADALVVGGDGNDQLSGGVGNDTLRGGAGNDIIDDWSDYDGDLLFGASGNDVIHSGTRDTVHGGTGNDTLVAHSRGSLHGDAGDDVIFVYRGAGAIDGGAGIDTASYSPTVGLIGVSIDLTLTGPQPSGGDLITGIENVTGASFDDTLTGNSGDNIIEGGPGNDSLTGGGGRDTASYGGAGADVAVDLRIIGGQDTGGAGVDTLDGFSNLIGGAGNDALTGGVGRNVIEGGAGNDIIDGRIGVDLADYSHAARAVQVSLALTTAQNTRGAGVDTLISMEDLRGSAFADGLAGSAAQNRIDGGAGDDTLVGAANNDTLTGGLGADRLRGGTGFDTFDFNATSESTARAPDLILDFIGAGASWGDLIDLADIDADTTVAGNQAFSLGLRGAGGLTLVDFGSDTLVRGNTDADAAFEFAILLRDGGRPASAYAEHDFLL</sequence>
<dbReference type="Proteomes" id="UP000549457">
    <property type="component" value="Unassembled WGS sequence"/>
</dbReference>
<dbReference type="InterPro" id="IPR001343">
    <property type="entry name" value="Hemolysn_Ca-bd"/>
</dbReference>
<dbReference type="PRINTS" id="PR00313">
    <property type="entry name" value="CABNDNGRPT"/>
</dbReference>
<dbReference type="PANTHER" id="PTHR38340">
    <property type="entry name" value="S-LAYER PROTEIN"/>
    <property type="match status" value="1"/>
</dbReference>
<accession>A0A840SQ75</accession>
<keyword evidence="2" id="KW-0964">Secreted</keyword>
<dbReference type="PANTHER" id="PTHR38340:SF1">
    <property type="entry name" value="S-LAYER PROTEIN"/>
    <property type="match status" value="1"/>
</dbReference>
<dbReference type="RefSeq" id="WP_184147790.1">
    <property type="nucleotide sequence ID" value="NZ_JACHFM010000001.1"/>
</dbReference>
<name>A0A840SQ75_9RHOB</name>
<protein>
    <submittedName>
        <fullName evidence="3">Ca2+-binding RTX toxin-like protein</fullName>
    </submittedName>
</protein>
<comment type="subcellular location">
    <subcellularLocation>
        <location evidence="1">Secreted</location>
    </subcellularLocation>
</comment>
<evidence type="ECO:0000256" key="1">
    <source>
        <dbReference type="ARBA" id="ARBA00004613"/>
    </source>
</evidence>
<dbReference type="GO" id="GO:0005576">
    <property type="term" value="C:extracellular region"/>
    <property type="evidence" value="ECO:0007669"/>
    <property type="project" value="UniProtKB-SubCell"/>
</dbReference>
<evidence type="ECO:0000313" key="4">
    <source>
        <dbReference type="Proteomes" id="UP000549457"/>
    </source>
</evidence>
<comment type="caution">
    <text evidence="3">The sequence shown here is derived from an EMBL/GenBank/DDBJ whole genome shotgun (WGS) entry which is preliminary data.</text>
</comment>
<dbReference type="InterPro" id="IPR018511">
    <property type="entry name" value="Hemolysin-typ_Ca-bd_CS"/>
</dbReference>